<accession>A0A2L1IVZ6</accession>
<gene>
    <name evidence="1" type="ORF">SEA_BILLNYE_197</name>
</gene>
<evidence type="ECO:0000313" key="1">
    <source>
        <dbReference type="EMBL" id="AVD99369.1"/>
    </source>
</evidence>
<protein>
    <submittedName>
        <fullName evidence="1">Uncharacterized protein</fullName>
    </submittedName>
</protein>
<name>A0A2L1IVZ6_9CAUD</name>
<dbReference type="Proteomes" id="UP000241925">
    <property type="component" value="Segment"/>
</dbReference>
<evidence type="ECO:0000313" key="2">
    <source>
        <dbReference type="Proteomes" id="UP000241925"/>
    </source>
</evidence>
<keyword evidence="2" id="KW-1185">Reference proteome</keyword>
<sequence length="92" mass="10572">MSQPWSITGWSTEFRQVGPEEYRYKVKDPEGKTWHRNGVSEFTAQGTQQEALAEMKDKVRSFVSTYAAAKAPVQVYTFFDENDDPREVDTTS</sequence>
<reference evidence="1 2" key="1">
    <citation type="submission" date="2018-01" db="EMBL/GenBank/DDBJ databases">
        <authorList>
            <person name="Grinwald M.F."/>
            <person name="Tasoff P."/>
            <person name="Simpson K.F."/>
            <person name="Vasser A."/>
            <person name="Shaffer C.D."/>
            <person name="Weston-Hafer K.A."/>
            <person name="Russell D.A."/>
            <person name="Pope W.H."/>
            <person name="Jacobs-Sera D."/>
            <person name="Hendrix R.W."/>
            <person name="Hatfull G.F."/>
        </authorList>
    </citation>
    <scope>NUCLEOTIDE SEQUENCE [LARGE SCALE GENOMIC DNA]</scope>
</reference>
<proteinExistence type="predicted"/>
<dbReference type="EMBL" id="MG757153">
    <property type="protein sequence ID" value="AVD99369.1"/>
    <property type="molecule type" value="Genomic_DNA"/>
</dbReference>
<organism evidence="1 2">
    <name type="scientific">Streptomyces phage BillNye</name>
    <dbReference type="NCBI Taxonomy" id="2079426"/>
    <lineage>
        <taxon>Viruses</taxon>
        <taxon>Duplodnaviria</taxon>
        <taxon>Heunggongvirae</taxon>
        <taxon>Uroviricota</taxon>
        <taxon>Caudoviricetes</taxon>
        <taxon>Stanwilliamsviridae</taxon>
        <taxon>Loccivirinae</taxon>
        <taxon>Wilnyevirus</taxon>
        <taxon>Wilnyevirus billnye</taxon>
    </lineage>
</organism>